<name>A0A060SWA6_BLAAD</name>
<feature type="chain" id="PRO_5001592763" evidence="1">
    <location>
        <begin position="23"/>
        <end position="158"/>
    </location>
</feature>
<keyword evidence="1" id="KW-0732">Signal</keyword>
<reference evidence="2" key="1">
    <citation type="submission" date="2014-02" db="EMBL/GenBank/DDBJ databases">
        <authorList>
            <person name="Genoscope - CEA"/>
        </authorList>
    </citation>
    <scope>NUCLEOTIDE SEQUENCE</scope>
    <source>
        <strain evidence="2">LS3</strain>
    </source>
</reference>
<evidence type="ECO:0000313" key="2">
    <source>
        <dbReference type="EMBL" id="CDP33033.1"/>
    </source>
</evidence>
<proteinExistence type="predicted"/>
<sequence>MIFIYLPCVAILILLINSLLEGNSISRYVISSAAAACISFPLVRASKYEKPDLCPRGAYHHIQRYLENDKSGNIYFKIEAADSSCNHVANLEVISWSVYERWKRVGCNDDPYCVFPKAMCVSGHFGGAYRVFVTFGANRQAVMERDCLLSLYDEPIGV</sequence>
<dbReference type="PhylomeDB" id="A0A060SWA6"/>
<organism evidence="2">
    <name type="scientific">Blastobotrys adeninivorans</name>
    <name type="common">Yeast</name>
    <name type="synonym">Arxula adeninivorans</name>
    <dbReference type="NCBI Taxonomy" id="409370"/>
    <lineage>
        <taxon>Eukaryota</taxon>
        <taxon>Fungi</taxon>
        <taxon>Dikarya</taxon>
        <taxon>Ascomycota</taxon>
        <taxon>Saccharomycotina</taxon>
        <taxon>Dipodascomycetes</taxon>
        <taxon>Dipodascales</taxon>
        <taxon>Trichomonascaceae</taxon>
        <taxon>Blastobotrys</taxon>
    </lineage>
</organism>
<reference evidence="2" key="2">
    <citation type="submission" date="2014-06" db="EMBL/GenBank/DDBJ databases">
        <title>The complete genome of Blastobotrys (Arxula) adeninivorans LS3 - a yeast of biotechnological interest.</title>
        <authorList>
            <person name="Kunze G."/>
            <person name="Gaillardin C."/>
            <person name="Czernicka M."/>
            <person name="Durrens P."/>
            <person name="Martin T."/>
            <person name="Boer E."/>
            <person name="Gabaldon T."/>
            <person name="Cruz J."/>
            <person name="Talla E."/>
            <person name="Marck C."/>
            <person name="Goffeau A."/>
            <person name="Barbe V."/>
            <person name="Baret P."/>
            <person name="Baronian K."/>
            <person name="Beier S."/>
            <person name="Bleykasten C."/>
            <person name="Bode R."/>
            <person name="Casaregola S."/>
            <person name="Despons L."/>
            <person name="Fairhead C."/>
            <person name="Giersberg M."/>
            <person name="Gierski P."/>
            <person name="Hahnel U."/>
            <person name="Hartmann A."/>
            <person name="Jankowska D."/>
            <person name="Jubin C."/>
            <person name="Jung P."/>
            <person name="Lafontaine I."/>
            <person name="Leh-Louis V."/>
            <person name="Lemaire M."/>
            <person name="Marcet-Houben M."/>
            <person name="Mascher M."/>
            <person name="Morel G."/>
            <person name="Richard G.-F."/>
            <person name="Riechen J."/>
            <person name="Sacerdot C."/>
            <person name="Sarkar A."/>
            <person name="Savel G."/>
            <person name="Schacherer J."/>
            <person name="Sherman D."/>
            <person name="Straub M.-L."/>
            <person name="Stein N."/>
            <person name="Thierry A."/>
            <person name="Trautwein-Schult A."/>
            <person name="Westhof E."/>
            <person name="Worch S."/>
            <person name="Dujon B."/>
            <person name="Souciet J.-L."/>
            <person name="Wincker P."/>
            <person name="Scholz U."/>
            <person name="Neuveglise N."/>
        </authorList>
    </citation>
    <scope>NUCLEOTIDE SEQUENCE</scope>
    <source>
        <strain evidence="2">LS3</strain>
    </source>
</reference>
<evidence type="ECO:0000256" key="1">
    <source>
        <dbReference type="SAM" id="SignalP"/>
    </source>
</evidence>
<feature type="signal peptide" evidence="1">
    <location>
        <begin position="1"/>
        <end position="22"/>
    </location>
</feature>
<accession>A0A060SWA6</accession>
<dbReference type="EMBL" id="HG937691">
    <property type="protein sequence ID" value="CDP33033.1"/>
    <property type="molecule type" value="Genomic_DNA"/>
</dbReference>
<dbReference type="AlphaFoldDB" id="A0A060SWA6"/>
<protein>
    <submittedName>
        <fullName evidence="2">ARAD1A00242p</fullName>
    </submittedName>
</protein>
<gene>
    <name evidence="2" type="ORF">GNLVRS02_ARAD1A00242g</name>
</gene>